<dbReference type="PRINTS" id="PR01438">
    <property type="entry name" value="UNVRSLSTRESS"/>
</dbReference>
<keyword evidence="4" id="KW-1185">Reference proteome</keyword>
<evidence type="ECO:0000256" key="1">
    <source>
        <dbReference type="ARBA" id="ARBA00008791"/>
    </source>
</evidence>
<organism evidence="3 4">
    <name type="scientific">Gloeocapsopsis crepidinum LEGE 06123</name>
    <dbReference type="NCBI Taxonomy" id="588587"/>
    <lineage>
        <taxon>Bacteria</taxon>
        <taxon>Bacillati</taxon>
        <taxon>Cyanobacteriota</taxon>
        <taxon>Cyanophyceae</taxon>
        <taxon>Oscillatoriophycideae</taxon>
        <taxon>Chroococcales</taxon>
        <taxon>Chroococcaceae</taxon>
        <taxon>Gloeocapsopsis</taxon>
    </lineage>
</organism>
<dbReference type="PIRSF" id="PIRSF006276">
    <property type="entry name" value="UspA"/>
    <property type="match status" value="1"/>
</dbReference>
<sequence length="175" mass="19648">MYTRILVALDRSPMGEQVFQQAIDVAKATNANVMLLHVLSPEEQGSPDTSLMREEYYPGLSSEIAELHRQQWREFEQQGIEMLRDRSEQASRVGVKAAFEQVFGTPSRAICDYARKWNADLIILGRRGHSGLKELFLGSVSNYVLHHASASVLTIQSVSKESPQDSQKQQVEALS</sequence>
<evidence type="ECO:0000313" key="3">
    <source>
        <dbReference type="EMBL" id="MBE9191562.1"/>
    </source>
</evidence>
<dbReference type="CDD" id="cd00293">
    <property type="entry name" value="USP-like"/>
    <property type="match status" value="1"/>
</dbReference>
<dbReference type="InterPro" id="IPR006015">
    <property type="entry name" value="Universal_stress_UspA"/>
</dbReference>
<dbReference type="PANTHER" id="PTHR46268">
    <property type="entry name" value="STRESS RESPONSE PROTEIN NHAX"/>
    <property type="match status" value="1"/>
</dbReference>
<dbReference type="SUPFAM" id="SSF52402">
    <property type="entry name" value="Adenine nucleotide alpha hydrolases-like"/>
    <property type="match status" value="1"/>
</dbReference>
<dbReference type="InterPro" id="IPR014729">
    <property type="entry name" value="Rossmann-like_a/b/a_fold"/>
</dbReference>
<evidence type="ECO:0000313" key="4">
    <source>
        <dbReference type="Proteomes" id="UP000651156"/>
    </source>
</evidence>
<name>A0ABR9UTC7_9CHRO</name>
<dbReference type="Pfam" id="PF00582">
    <property type="entry name" value="Usp"/>
    <property type="match status" value="1"/>
</dbReference>
<dbReference type="RefSeq" id="WP_193932697.1">
    <property type="nucleotide sequence ID" value="NZ_CAWPMZ010000067.1"/>
</dbReference>
<evidence type="ECO:0000259" key="2">
    <source>
        <dbReference type="Pfam" id="PF00582"/>
    </source>
</evidence>
<dbReference type="PANTHER" id="PTHR46268:SF8">
    <property type="entry name" value="UNIVERSAL STRESS PROTEIN SLL1388"/>
    <property type="match status" value="1"/>
</dbReference>
<protein>
    <submittedName>
        <fullName evidence="3">Universal stress protein</fullName>
    </submittedName>
</protein>
<accession>A0ABR9UTC7</accession>
<feature type="domain" description="UspA" evidence="2">
    <location>
        <begin position="1"/>
        <end position="155"/>
    </location>
</feature>
<dbReference type="Proteomes" id="UP000651156">
    <property type="component" value="Unassembled WGS sequence"/>
</dbReference>
<dbReference type="EMBL" id="JADEWN010000035">
    <property type="protein sequence ID" value="MBE9191562.1"/>
    <property type="molecule type" value="Genomic_DNA"/>
</dbReference>
<proteinExistence type="inferred from homology"/>
<dbReference type="InterPro" id="IPR006016">
    <property type="entry name" value="UspA"/>
</dbReference>
<comment type="similarity">
    <text evidence="1">Belongs to the universal stress protein A family.</text>
</comment>
<gene>
    <name evidence="3" type="ORF">IQ230_14635</name>
</gene>
<comment type="caution">
    <text evidence="3">The sequence shown here is derived from an EMBL/GenBank/DDBJ whole genome shotgun (WGS) entry which is preliminary data.</text>
</comment>
<reference evidence="3 4" key="1">
    <citation type="submission" date="2020-10" db="EMBL/GenBank/DDBJ databases">
        <authorList>
            <person name="Castelo-Branco R."/>
            <person name="Eusebio N."/>
            <person name="Adriana R."/>
            <person name="Vieira A."/>
            <person name="Brugerolle De Fraissinette N."/>
            <person name="Rezende De Castro R."/>
            <person name="Schneider M.P."/>
            <person name="Vasconcelos V."/>
            <person name="Leao P.N."/>
        </authorList>
    </citation>
    <scope>NUCLEOTIDE SEQUENCE [LARGE SCALE GENOMIC DNA]</scope>
    <source>
        <strain evidence="3 4">LEGE 06123</strain>
    </source>
</reference>
<dbReference type="Gene3D" id="3.40.50.620">
    <property type="entry name" value="HUPs"/>
    <property type="match status" value="1"/>
</dbReference>